<evidence type="ECO:0000256" key="1">
    <source>
        <dbReference type="SAM" id="MobiDB-lite"/>
    </source>
</evidence>
<name>A0A4U1MJY4_9BACL</name>
<accession>A0A4U1MJY4</accession>
<dbReference type="Proteomes" id="UP000310541">
    <property type="component" value="Unassembled WGS sequence"/>
</dbReference>
<dbReference type="OrthoDB" id="2943838at2"/>
<protein>
    <submittedName>
        <fullName evidence="2">Uncharacterized protein</fullName>
    </submittedName>
</protein>
<dbReference type="RefSeq" id="WP_136947121.1">
    <property type="nucleotide sequence ID" value="NZ_SWFM01000002.1"/>
</dbReference>
<evidence type="ECO:0000313" key="3">
    <source>
        <dbReference type="Proteomes" id="UP000310541"/>
    </source>
</evidence>
<sequence length="140" mass="16464">MNRSHDSNCPKCRKPYYDEEHHGRYDRHSKCDRLICDDRFKVRLGGLQSGLNFRLRQLIDCDVILKFECGGECKEIKARICFVGSDYVEIMEHHSHSENDEDESEQKKKKKKDHLIIPMKNISGVKLKHCCDRDCDCDCD</sequence>
<dbReference type="AlphaFoldDB" id="A0A4U1MJY4"/>
<organism evidence="2 3">
    <name type="scientific">Guptibacillus hwajinpoensis</name>
    <dbReference type="NCBI Taxonomy" id="208199"/>
    <lineage>
        <taxon>Bacteria</taxon>
        <taxon>Bacillati</taxon>
        <taxon>Bacillota</taxon>
        <taxon>Bacilli</taxon>
        <taxon>Bacillales</taxon>
        <taxon>Guptibacillaceae</taxon>
        <taxon>Guptibacillus</taxon>
    </lineage>
</organism>
<evidence type="ECO:0000313" key="2">
    <source>
        <dbReference type="EMBL" id="TKD71051.1"/>
    </source>
</evidence>
<reference evidence="2 3" key="1">
    <citation type="submission" date="2019-04" db="EMBL/GenBank/DDBJ databases">
        <title>Genome sequence of Bacillus hwajinpoensis strain Y2.</title>
        <authorList>
            <person name="Fair J.L."/>
            <person name="Maclea K.S."/>
        </authorList>
    </citation>
    <scope>NUCLEOTIDE SEQUENCE [LARGE SCALE GENOMIC DNA]</scope>
    <source>
        <strain evidence="2 3">Y2</strain>
    </source>
</reference>
<dbReference type="EMBL" id="SWFM01000002">
    <property type="protein sequence ID" value="TKD71051.1"/>
    <property type="molecule type" value="Genomic_DNA"/>
</dbReference>
<proteinExistence type="predicted"/>
<gene>
    <name evidence="2" type="ORF">FBF83_10680</name>
</gene>
<comment type="caution">
    <text evidence="2">The sequence shown here is derived from an EMBL/GenBank/DDBJ whole genome shotgun (WGS) entry which is preliminary data.</text>
</comment>
<feature type="region of interest" description="Disordered" evidence="1">
    <location>
        <begin position="93"/>
        <end position="112"/>
    </location>
</feature>